<feature type="active site" evidence="9">
    <location>
        <position position="140"/>
    </location>
</feature>
<feature type="binding site" evidence="8">
    <location>
        <begin position="331"/>
        <end position="333"/>
    </location>
    <ligand>
        <name>GTP</name>
        <dbReference type="ChEBI" id="CHEBI:37565"/>
    </ligand>
</feature>
<evidence type="ECO:0000256" key="8">
    <source>
        <dbReference type="HAMAP-Rule" id="MF_00011"/>
    </source>
</evidence>
<evidence type="ECO:0000313" key="11">
    <source>
        <dbReference type="EMBL" id="QGR03914.1"/>
    </source>
</evidence>
<organism evidence="11 12">
    <name type="scientific">Ehrlichia ruminantium</name>
    <name type="common">heartwater rickettsia</name>
    <name type="synonym">Cowdria ruminantium</name>
    <dbReference type="NCBI Taxonomy" id="779"/>
    <lineage>
        <taxon>Bacteria</taxon>
        <taxon>Pseudomonadati</taxon>
        <taxon>Pseudomonadota</taxon>
        <taxon>Alphaproteobacteria</taxon>
        <taxon>Rickettsiales</taxon>
        <taxon>Anaplasmataceae</taxon>
        <taxon>Ehrlichia</taxon>
    </lineage>
</organism>
<evidence type="ECO:0000256" key="7">
    <source>
        <dbReference type="ARBA" id="ARBA00023134"/>
    </source>
</evidence>
<dbReference type="InterPro" id="IPR018220">
    <property type="entry name" value="Adenylosuccin_syn_GTP-bd"/>
</dbReference>
<keyword evidence="8" id="KW-0963">Cytoplasm</keyword>
<feature type="binding site" evidence="8">
    <location>
        <begin position="413"/>
        <end position="415"/>
    </location>
    <ligand>
        <name>GTP</name>
        <dbReference type="ChEBI" id="CHEBI:37565"/>
    </ligand>
</feature>
<evidence type="ECO:0000256" key="9">
    <source>
        <dbReference type="PROSITE-ProRule" id="PRU10134"/>
    </source>
</evidence>
<feature type="binding site" description="in other chain" evidence="8">
    <location>
        <begin position="13"/>
        <end position="16"/>
    </location>
    <ligand>
        <name>IMP</name>
        <dbReference type="ChEBI" id="CHEBI:58053"/>
        <note>ligand shared between dimeric partners</note>
    </ligand>
</feature>
<comment type="function">
    <text evidence="8">Plays an important role in the de novo pathway of purine nucleotide biosynthesis. Catalyzes the first committed step in the biosynthesis of AMP from IMP.</text>
</comment>
<dbReference type="Gene3D" id="3.90.170.10">
    <property type="entry name" value="Adenylosuccinate Synthetase, subunit A, domain 3"/>
    <property type="match status" value="1"/>
</dbReference>
<dbReference type="AlphaFoldDB" id="A0AAE6UIR5"/>
<feature type="binding site" evidence="8">
    <location>
        <position position="143"/>
    </location>
    <ligand>
        <name>IMP</name>
        <dbReference type="ChEBI" id="CHEBI:58053"/>
        <note>ligand shared between dimeric partners</note>
    </ligand>
</feature>
<evidence type="ECO:0000256" key="5">
    <source>
        <dbReference type="ARBA" id="ARBA00022755"/>
    </source>
</evidence>
<name>A0AAE6UIR5_EHRRU</name>
<dbReference type="GO" id="GO:0005525">
    <property type="term" value="F:GTP binding"/>
    <property type="evidence" value="ECO:0007669"/>
    <property type="project" value="UniProtKB-UniRule"/>
</dbReference>
<gene>
    <name evidence="8" type="primary">purA</name>
    <name evidence="11" type="ORF">EDL80_03130</name>
</gene>
<keyword evidence="5 8" id="KW-0658">Purine biosynthesis</keyword>
<evidence type="ECO:0000313" key="12">
    <source>
        <dbReference type="Proteomes" id="UP000422822"/>
    </source>
</evidence>
<dbReference type="Pfam" id="PF00709">
    <property type="entry name" value="Adenylsucc_synt"/>
    <property type="match status" value="1"/>
</dbReference>
<dbReference type="PROSITE" id="PS00513">
    <property type="entry name" value="ADENYLOSUCCIN_SYN_2"/>
    <property type="match status" value="1"/>
</dbReference>
<evidence type="ECO:0000256" key="1">
    <source>
        <dbReference type="ARBA" id="ARBA00011738"/>
    </source>
</evidence>
<keyword evidence="12" id="KW-1185">Reference proteome</keyword>
<reference evidence="11 12" key="1">
    <citation type="submission" date="2018-10" db="EMBL/GenBank/DDBJ databases">
        <title>Propagation and draft genome sequences of three atypical Erhlichia ruminantium isolates.</title>
        <authorList>
            <person name="Liebenberg J."/>
            <person name="Steyn H."/>
            <person name="Josemans A."/>
            <person name="Zweygarth E."/>
        </authorList>
    </citation>
    <scope>NUCLEOTIDE SEQUENCE [LARGE SCALE GENOMIC DNA]</scope>
    <source>
        <strain evidence="11 12">Omatjenne</strain>
    </source>
</reference>
<feature type="binding site" description="in other chain" evidence="8">
    <location>
        <position position="303"/>
    </location>
    <ligand>
        <name>IMP</name>
        <dbReference type="ChEBI" id="CHEBI:58053"/>
        <note>ligand shared between dimeric partners</note>
    </ligand>
</feature>
<feature type="binding site" evidence="8">
    <location>
        <position position="305"/>
    </location>
    <ligand>
        <name>GTP</name>
        <dbReference type="ChEBI" id="CHEBI:37565"/>
    </ligand>
</feature>
<dbReference type="PROSITE" id="PS01266">
    <property type="entry name" value="ADENYLOSUCCIN_SYN_1"/>
    <property type="match status" value="1"/>
</dbReference>
<dbReference type="GO" id="GO:0005737">
    <property type="term" value="C:cytoplasm"/>
    <property type="evidence" value="ECO:0007669"/>
    <property type="project" value="UniProtKB-SubCell"/>
</dbReference>
<dbReference type="FunFam" id="1.10.300.10:FF:000001">
    <property type="entry name" value="Adenylosuccinate synthetase"/>
    <property type="match status" value="1"/>
</dbReference>
<evidence type="ECO:0000256" key="6">
    <source>
        <dbReference type="ARBA" id="ARBA00022842"/>
    </source>
</evidence>
<comment type="cofactor">
    <cofactor evidence="8">
        <name>Mg(2+)</name>
        <dbReference type="ChEBI" id="CHEBI:18420"/>
    </cofactor>
    <text evidence="8">Binds 1 Mg(2+) ion per subunit.</text>
</comment>
<dbReference type="SMART" id="SM00788">
    <property type="entry name" value="Adenylsucc_synt"/>
    <property type="match status" value="1"/>
</dbReference>
<dbReference type="InterPro" id="IPR001114">
    <property type="entry name" value="Adenylosuccinate_synthetase"/>
</dbReference>
<keyword evidence="6 8" id="KW-0460">Magnesium</keyword>
<keyword evidence="4 8" id="KW-0547">Nucleotide-binding</keyword>
<comment type="subunit">
    <text evidence="1 8">Homodimer.</text>
</comment>
<dbReference type="NCBIfam" id="NF002223">
    <property type="entry name" value="PRK01117.1"/>
    <property type="match status" value="1"/>
</dbReference>
<dbReference type="NCBIfam" id="TIGR00184">
    <property type="entry name" value="purA"/>
    <property type="match status" value="1"/>
</dbReference>
<feature type="active site" description="Proton acceptor" evidence="8">
    <location>
        <position position="13"/>
    </location>
</feature>
<feature type="binding site" description="in other chain" evidence="8">
    <location>
        <position position="239"/>
    </location>
    <ligand>
        <name>IMP</name>
        <dbReference type="ChEBI" id="CHEBI:58053"/>
        <note>ligand shared between dimeric partners</note>
    </ligand>
</feature>
<dbReference type="Gene3D" id="1.10.300.10">
    <property type="entry name" value="Adenylosuccinate Synthetase, subunit A, domain 2"/>
    <property type="match status" value="1"/>
</dbReference>
<comment type="similarity">
    <text evidence="8 10">Belongs to the adenylosuccinate synthetase family.</text>
</comment>
<dbReference type="InterPro" id="IPR027417">
    <property type="entry name" value="P-loop_NTPase"/>
</dbReference>
<accession>A0AAE6UIR5</accession>
<dbReference type="PANTHER" id="PTHR11846:SF0">
    <property type="entry name" value="ADENYLOSUCCINATE SYNTHETASE"/>
    <property type="match status" value="1"/>
</dbReference>
<dbReference type="InterPro" id="IPR042109">
    <property type="entry name" value="Adenylosuccinate_synth_dom1"/>
</dbReference>
<comment type="pathway">
    <text evidence="8 10">Purine metabolism; AMP biosynthesis via de novo pathway; AMP from IMP: step 1/2.</text>
</comment>
<dbReference type="GO" id="GO:0046040">
    <property type="term" value="P:IMP metabolic process"/>
    <property type="evidence" value="ECO:0007669"/>
    <property type="project" value="TreeGrafter"/>
</dbReference>
<feature type="binding site" description="in other chain" evidence="8">
    <location>
        <position position="129"/>
    </location>
    <ligand>
        <name>IMP</name>
        <dbReference type="ChEBI" id="CHEBI:58053"/>
        <note>ligand shared between dimeric partners</note>
    </ligand>
</feature>
<keyword evidence="2 8" id="KW-0436">Ligase</keyword>
<dbReference type="GO" id="GO:0000287">
    <property type="term" value="F:magnesium ion binding"/>
    <property type="evidence" value="ECO:0007669"/>
    <property type="project" value="UniProtKB-UniRule"/>
</dbReference>
<dbReference type="SUPFAM" id="SSF52540">
    <property type="entry name" value="P-loop containing nucleoside triphosphate hydrolases"/>
    <property type="match status" value="1"/>
</dbReference>
<evidence type="ECO:0000256" key="4">
    <source>
        <dbReference type="ARBA" id="ARBA00022741"/>
    </source>
</evidence>
<dbReference type="GO" id="GO:0004019">
    <property type="term" value="F:adenylosuccinate synthase activity"/>
    <property type="evidence" value="ECO:0007669"/>
    <property type="project" value="UniProtKB-UniRule"/>
</dbReference>
<feature type="binding site" evidence="8">
    <location>
        <begin position="299"/>
        <end position="305"/>
    </location>
    <ligand>
        <name>substrate</name>
    </ligand>
</feature>
<dbReference type="Proteomes" id="UP000422822">
    <property type="component" value="Chromosome"/>
</dbReference>
<dbReference type="FunFam" id="3.90.170.10:FF:000001">
    <property type="entry name" value="Adenylosuccinate synthetase"/>
    <property type="match status" value="1"/>
</dbReference>
<evidence type="ECO:0000256" key="2">
    <source>
        <dbReference type="ARBA" id="ARBA00022598"/>
    </source>
</evidence>
<dbReference type="RefSeq" id="WP_158406732.1">
    <property type="nucleotide sequence ID" value="NZ_CP033454.1"/>
</dbReference>
<keyword evidence="7 8" id="KW-0342">GTP-binding</keyword>
<dbReference type="InterPro" id="IPR042111">
    <property type="entry name" value="Adenylosuccinate_synth_dom3"/>
</dbReference>
<keyword evidence="3 8" id="KW-0479">Metal-binding</keyword>
<dbReference type="CDD" id="cd03108">
    <property type="entry name" value="AdSS"/>
    <property type="match status" value="1"/>
</dbReference>
<dbReference type="GO" id="GO:0044208">
    <property type="term" value="P:'de novo' AMP biosynthetic process"/>
    <property type="evidence" value="ECO:0007669"/>
    <property type="project" value="UniProtKB-UniRule"/>
</dbReference>
<dbReference type="PANTHER" id="PTHR11846">
    <property type="entry name" value="ADENYLOSUCCINATE SYNTHETASE"/>
    <property type="match status" value="1"/>
</dbReference>
<feature type="binding site" evidence="8">
    <location>
        <position position="40"/>
    </location>
    <ligand>
        <name>Mg(2+)</name>
        <dbReference type="ChEBI" id="CHEBI:18420"/>
    </ligand>
</feature>
<dbReference type="EMBL" id="CP033455">
    <property type="protein sequence ID" value="QGR03914.1"/>
    <property type="molecule type" value="Genomic_DNA"/>
</dbReference>
<feature type="active site" description="Proton donor" evidence="8">
    <location>
        <position position="41"/>
    </location>
</feature>
<dbReference type="InterPro" id="IPR033128">
    <property type="entry name" value="Adenylosuccin_syn_Lys_AS"/>
</dbReference>
<evidence type="ECO:0000256" key="10">
    <source>
        <dbReference type="RuleBase" id="RU000520"/>
    </source>
</evidence>
<dbReference type="InterPro" id="IPR042110">
    <property type="entry name" value="Adenylosuccinate_synth_dom2"/>
</dbReference>
<feature type="binding site" description="in other chain" evidence="8">
    <location>
        <begin position="38"/>
        <end position="41"/>
    </location>
    <ligand>
        <name>IMP</name>
        <dbReference type="ChEBI" id="CHEBI:58053"/>
        <note>ligand shared between dimeric partners</note>
    </ligand>
</feature>
<feature type="binding site" evidence="8">
    <location>
        <position position="13"/>
    </location>
    <ligand>
        <name>Mg(2+)</name>
        <dbReference type="ChEBI" id="CHEBI:18420"/>
    </ligand>
</feature>
<evidence type="ECO:0000256" key="3">
    <source>
        <dbReference type="ARBA" id="ARBA00022723"/>
    </source>
</evidence>
<comment type="catalytic activity">
    <reaction evidence="8 10">
        <text>IMP + L-aspartate + GTP = N(6)-(1,2-dicarboxyethyl)-AMP + GDP + phosphate + 2 H(+)</text>
        <dbReference type="Rhea" id="RHEA:15753"/>
        <dbReference type="ChEBI" id="CHEBI:15378"/>
        <dbReference type="ChEBI" id="CHEBI:29991"/>
        <dbReference type="ChEBI" id="CHEBI:37565"/>
        <dbReference type="ChEBI" id="CHEBI:43474"/>
        <dbReference type="ChEBI" id="CHEBI:57567"/>
        <dbReference type="ChEBI" id="CHEBI:58053"/>
        <dbReference type="ChEBI" id="CHEBI:58189"/>
        <dbReference type="EC" id="6.3.4.4"/>
    </reaction>
</comment>
<comment type="subcellular location">
    <subcellularLocation>
        <location evidence="8">Cytoplasm</location>
    </subcellularLocation>
</comment>
<dbReference type="EC" id="6.3.4.4" evidence="8 10"/>
<dbReference type="Gene3D" id="3.40.440.10">
    <property type="entry name" value="Adenylosuccinate Synthetase, subunit A, domain 1"/>
    <property type="match status" value="1"/>
</dbReference>
<proteinExistence type="inferred from homology"/>
<sequence length="434" mass="48022">MANIVVVGLQWGDEGKGKVVDWLSNQADAVVRFQGGNNAGHTIVIQDKTYKLNLLPSSILHNNKLSIIGNGVVLDPCALISEIENLRINGININTQNLIISESCPLVLSIHKEADTLFEQLRQNTIGTTNKGIGPCYADKISRRAIRVCDLFDNKDTLYNKVNHLLNYHNLLRENFNIATVTTSTLVNELLEVAPKILPFVQPVWKIIYDLTQKNKVIIFEGAQGTFLDIDHGTYPFVTSSNTIAPQAFVGCGVNPSNNSCVLGVIKAYTTRVGNGPFFTEQNNEIGTSMFEIGNEIGTVSNRQRRCGWFDAVLARQAIILSGVSGLVLTKLDVLDQFSEIKICTQYRCGNTIYDYLPASSDVQNNLEPIYETVPGWQENTFGSVTYEDLPKNAISYIKKIEEILKVPVHLISTGPERNAMIIINNKFLGSNSL</sequence>
<feature type="binding site" description="in other chain" evidence="8">
    <location>
        <position position="224"/>
    </location>
    <ligand>
        <name>IMP</name>
        <dbReference type="ChEBI" id="CHEBI:58053"/>
        <note>ligand shared between dimeric partners</note>
    </ligand>
</feature>
<dbReference type="HAMAP" id="MF_00011">
    <property type="entry name" value="Adenylosucc_synth"/>
    <property type="match status" value="1"/>
</dbReference>
<feature type="binding site" evidence="8">
    <location>
        <begin position="40"/>
        <end position="42"/>
    </location>
    <ligand>
        <name>GTP</name>
        <dbReference type="ChEBI" id="CHEBI:37565"/>
    </ligand>
</feature>
<protein>
    <recommendedName>
        <fullName evidence="8 10">Adenylosuccinate synthetase</fullName>
        <shortName evidence="8">AMPSase</shortName>
        <shortName evidence="8">AdSS</shortName>
        <ecNumber evidence="8 10">6.3.4.4</ecNumber>
    </recommendedName>
    <alternativeName>
        <fullName evidence="8">IMP--aspartate ligase</fullName>
    </alternativeName>
</protein>
<feature type="binding site" evidence="8">
    <location>
        <begin position="12"/>
        <end position="18"/>
    </location>
    <ligand>
        <name>GTP</name>
        <dbReference type="ChEBI" id="CHEBI:37565"/>
    </ligand>
</feature>